<feature type="region of interest" description="Disordered" evidence="1">
    <location>
        <begin position="1"/>
        <end position="28"/>
    </location>
</feature>
<evidence type="ECO:0000256" key="2">
    <source>
        <dbReference type="SAM" id="Phobius"/>
    </source>
</evidence>
<organism evidence="3 4">
    <name type="scientific">Nonomuraea composti</name>
    <dbReference type="NCBI Taxonomy" id="2720023"/>
    <lineage>
        <taxon>Bacteria</taxon>
        <taxon>Bacillati</taxon>
        <taxon>Actinomycetota</taxon>
        <taxon>Actinomycetes</taxon>
        <taxon>Streptosporangiales</taxon>
        <taxon>Streptosporangiaceae</taxon>
        <taxon>Nonomuraea</taxon>
    </lineage>
</organism>
<reference evidence="3 4" key="1">
    <citation type="submission" date="2020-03" db="EMBL/GenBank/DDBJ databases">
        <title>WGS of actinomycetes isolated from Thailand.</title>
        <authorList>
            <person name="Thawai C."/>
        </authorList>
    </citation>
    <scope>NUCLEOTIDE SEQUENCE [LARGE SCALE GENOMIC DNA]</scope>
    <source>
        <strain evidence="3 4">FMUSA5-5</strain>
    </source>
</reference>
<gene>
    <name evidence="3" type="ORF">HCN51_52680</name>
</gene>
<evidence type="ECO:0000256" key="1">
    <source>
        <dbReference type="SAM" id="MobiDB-lite"/>
    </source>
</evidence>
<feature type="transmembrane region" description="Helical" evidence="2">
    <location>
        <begin position="37"/>
        <end position="58"/>
    </location>
</feature>
<name>A0ABX1BJU2_9ACTN</name>
<evidence type="ECO:0008006" key="5">
    <source>
        <dbReference type="Google" id="ProtNLM"/>
    </source>
</evidence>
<keyword evidence="4" id="KW-1185">Reference proteome</keyword>
<accession>A0ABX1BJU2</accession>
<evidence type="ECO:0000313" key="4">
    <source>
        <dbReference type="Proteomes" id="UP000696294"/>
    </source>
</evidence>
<feature type="compositionally biased region" description="Polar residues" evidence="1">
    <location>
        <begin position="1"/>
        <end position="10"/>
    </location>
</feature>
<dbReference type="EMBL" id="JAATEP010000078">
    <property type="protein sequence ID" value="NJP97990.1"/>
    <property type="molecule type" value="Genomic_DNA"/>
</dbReference>
<proteinExistence type="predicted"/>
<keyword evidence="2" id="KW-1133">Transmembrane helix</keyword>
<evidence type="ECO:0000313" key="3">
    <source>
        <dbReference type="EMBL" id="NJP97990.1"/>
    </source>
</evidence>
<comment type="caution">
    <text evidence="3">The sequence shown here is derived from an EMBL/GenBank/DDBJ whole genome shotgun (WGS) entry which is preliminary data.</text>
</comment>
<keyword evidence="2" id="KW-0812">Transmembrane</keyword>
<dbReference type="Proteomes" id="UP000696294">
    <property type="component" value="Unassembled WGS sequence"/>
</dbReference>
<protein>
    <recommendedName>
        <fullName evidence="5">SAF domain-containing protein</fullName>
    </recommendedName>
</protein>
<keyword evidence="2" id="KW-0472">Membrane</keyword>
<sequence>MSQEARSSGTDFRDAASPLTSASSRMLPTRVRERSPALAGLAVLLIVGGALATTVLVMNADKRVSAIMVTKQIGAGQPFDTASIREALVVEDGVPYELWAHRTQVAHTRAAVTLLPGTLVTPDMTMEWHSELVPGKARVGLALKPGQLPNDMQPGQRVQIVLVPGGHATEGQQSRLLVENALVTNVSKSRNAATDEVTVVVDSTIAPEIAAYSAADQIAITELPGSR</sequence>